<feature type="domain" description="NADH:ubiquinone oxidoreductase intermediate-associated protein 30" evidence="1">
    <location>
        <begin position="27"/>
        <end position="141"/>
    </location>
</feature>
<dbReference type="InterPro" id="IPR013857">
    <property type="entry name" value="NADH-UbQ_OxRdtase-assoc_prot30"/>
</dbReference>
<dbReference type="SUPFAM" id="SSF49785">
    <property type="entry name" value="Galactose-binding domain-like"/>
    <property type="match status" value="1"/>
</dbReference>
<dbReference type="eggNOG" id="ENOG5032SUX">
    <property type="taxonomic scope" value="Bacteria"/>
</dbReference>
<evidence type="ECO:0000313" key="2">
    <source>
        <dbReference type="EMBL" id="ABM62048.1"/>
    </source>
</evidence>
<dbReference type="RefSeq" id="WP_011814071.1">
    <property type="nucleotide sequence ID" value="NC_008789.1"/>
</dbReference>
<dbReference type="STRING" id="349124.Hhal_1273"/>
<sequence>MPGTESPAAYLLDDFASADGRAAIGTAWQGFTDRVMGGRSDMQAGIVETECGPALQLSGQVRLENNGGFIQSRLPLAPTGEAFNASAWSGFGATVRGTPGPYYLHVRSTDTRQPWQHYRAPLPVAEDWQDVVVPFTAFEPRGLRAKLDTARLTSVAVVAYGAAFEARVEIARLGLSATRP</sequence>
<evidence type="ECO:0000259" key="1">
    <source>
        <dbReference type="Pfam" id="PF08547"/>
    </source>
</evidence>
<dbReference type="KEGG" id="hha:Hhal_1273"/>
<dbReference type="OrthoDB" id="442188at2"/>
<keyword evidence="3" id="KW-1185">Reference proteome</keyword>
<name>A1WWI6_HALHL</name>
<dbReference type="EMBL" id="CP000544">
    <property type="protein sequence ID" value="ABM62048.1"/>
    <property type="molecule type" value="Genomic_DNA"/>
</dbReference>
<dbReference type="Proteomes" id="UP000000647">
    <property type="component" value="Chromosome"/>
</dbReference>
<dbReference type="AlphaFoldDB" id="A1WWI6"/>
<keyword evidence="2" id="KW-0830">Ubiquinone</keyword>
<proteinExistence type="predicted"/>
<dbReference type="Pfam" id="PF08547">
    <property type="entry name" value="CIA30"/>
    <property type="match status" value="1"/>
</dbReference>
<gene>
    <name evidence="2" type="ordered locus">Hhal_1273</name>
</gene>
<dbReference type="HOGENOM" id="CLU_059028_5_2_6"/>
<organism evidence="2 3">
    <name type="scientific">Halorhodospira halophila (strain DSM 244 / SL1)</name>
    <name type="common">Ectothiorhodospira halophila (strain DSM 244 / SL1)</name>
    <dbReference type="NCBI Taxonomy" id="349124"/>
    <lineage>
        <taxon>Bacteria</taxon>
        <taxon>Pseudomonadati</taxon>
        <taxon>Pseudomonadota</taxon>
        <taxon>Gammaproteobacteria</taxon>
        <taxon>Chromatiales</taxon>
        <taxon>Ectothiorhodospiraceae</taxon>
        <taxon>Halorhodospira</taxon>
    </lineage>
</organism>
<protein>
    <submittedName>
        <fullName evidence="2">NADH:ubiquinone oxidoreductase complex I intermediate-associated protein 30</fullName>
    </submittedName>
</protein>
<reference evidence="2 3" key="2">
    <citation type="journal article" date="2013" name="Stand. Genomic Sci.">
        <title>Complete genome sequence of Halorhodospira halophila SL1.</title>
        <authorList>
            <person name="Challacombe J.F."/>
            <person name="Majid S."/>
            <person name="Deole R."/>
            <person name="Brettin T.S."/>
            <person name="Bruce D."/>
            <person name="Delano S.F."/>
            <person name="Detter J.C."/>
            <person name="Gleasner C.D."/>
            <person name="Han C.S."/>
            <person name="Misra M."/>
            <person name="Reitenga K.G."/>
            <person name="Mikhailova N."/>
            <person name="Woyke T."/>
            <person name="Pitluck S."/>
            <person name="Nolan M."/>
            <person name="Land M.L."/>
            <person name="Saunders E."/>
            <person name="Tapia R."/>
            <person name="Lapidus A."/>
            <person name="Ivanova N."/>
            <person name="Hoff W.D."/>
        </authorList>
    </citation>
    <scope>NUCLEOTIDE SEQUENCE [LARGE SCALE GENOMIC DNA]</scope>
    <source>
        <strain evidence="3">DSM 244 / SL1</strain>
    </source>
</reference>
<reference evidence="3" key="1">
    <citation type="submission" date="2006-12" db="EMBL/GenBank/DDBJ databases">
        <title>Complete sequence of Halorhodospira halophila SL1.</title>
        <authorList>
            <consortium name="US DOE Joint Genome Institute"/>
            <person name="Copeland A."/>
            <person name="Lucas S."/>
            <person name="Lapidus A."/>
            <person name="Barry K."/>
            <person name="Detter J.C."/>
            <person name="Glavina del Rio T."/>
            <person name="Hammon N."/>
            <person name="Israni S."/>
            <person name="Dalin E."/>
            <person name="Tice H."/>
            <person name="Pitluck S."/>
            <person name="Saunders E."/>
            <person name="Brettin T."/>
            <person name="Bruce D."/>
            <person name="Han C."/>
            <person name="Tapia R."/>
            <person name="Schmutz J."/>
            <person name="Larimer F."/>
            <person name="Land M."/>
            <person name="Hauser L."/>
            <person name="Kyrpides N."/>
            <person name="Mikhailova N."/>
            <person name="Hoff W."/>
            <person name="Richardson P."/>
        </authorList>
    </citation>
    <scope>NUCLEOTIDE SEQUENCE [LARGE SCALE GENOMIC DNA]</scope>
    <source>
        <strain evidence="3">DSM 244 / SL1</strain>
    </source>
</reference>
<dbReference type="InterPro" id="IPR008979">
    <property type="entry name" value="Galactose-bd-like_sf"/>
</dbReference>
<accession>A1WWI6</accession>
<evidence type="ECO:0000313" key="3">
    <source>
        <dbReference type="Proteomes" id="UP000000647"/>
    </source>
</evidence>